<feature type="region of interest" description="Disordered" evidence="1">
    <location>
        <begin position="1"/>
        <end position="28"/>
    </location>
</feature>
<evidence type="ECO:0000313" key="3">
    <source>
        <dbReference type="Proteomes" id="UP000035929"/>
    </source>
</evidence>
<reference evidence="2 3" key="1">
    <citation type="submission" date="2015-03" db="EMBL/GenBank/DDBJ databases">
        <title>Genome sequencing of Methylobacterium aquaticum DSM16371 type strain.</title>
        <authorList>
            <person name="Chaudhry V."/>
            <person name="Patil P.B."/>
        </authorList>
    </citation>
    <scope>NUCLEOTIDE SEQUENCE [LARGE SCALE GENOMIC DNA]</scope>
    <source>
        <strain evidence="2 3">DSM 16371</strain>
    </source>
</reference>
<dbReference type="EMBL" id="LABX01000278">
    <property type="protein sequence ID" value="KMO27936.1"/>
    <property type="molecule type" value="Genomic_DNA"/>
</dbReference>
<gene>
    <name evidence="2" type="ORF">VP06_29195</name>
</gene>
<protein>
    <submittedName>
        <fullName evidence="2">Uncharacterized protein</fullName>
    </submittedName>
</protein>
<evidence type="ECO:0000256" key="1">
    <source>
        <dbReference type="SAM" id="MobiDB-lite"/>
    </source>
</evidence>
<dbReference type="RefSeq" id="WP_048467298.1">
    <property type="nucleotide sequence ID" value="NZ_LABX01000278.1"/>
</dbReference>
<comment type="caution">
    <text evidence="2">The sequence shown here is derived from an EMBL/GenBank/DDBJ whole genome shotgun (WGS) entry which is preliminary data.</text>
</comment>
<proteinExistence type="predicted"/>
<dbReference type="AlphaFoldDB" id="A0A0J6UPF4"/>
<dbReference type="PATRIC" id="fig|270351.6.peg.4156"/>
<dbReference type="OrthoDB" id="8002504at2"/>
<accession>A0A0J6UPF4</accession>
<dbReference type="Proteomes" id="UP000035929">
    <property type="component" value="Unassembled WGS sequence"/>
</dbReference>
<name>A0A0J6UPF4_9HYPH</name>
<evidence type="ECO:0000313" key="2">
    <source>
        <dbReference type="EMBL" id="KMO27936.1"/>
    </source>
</evidence>
<organism evidence="2 3">
    <name type="scientific">Methylobacterium aquaticum</name>
    <dbReference type="NCBI Taxonomy" id="270351"/>
    <lineage>
        <taxon>Bacteria</taxon>
        <taxon>Pseudomonadati</taxon>
        <taxon>Pseudomonadota</taxon>
        <taxon>Alphaproteobacteria</taxon>
        <taxon>Hyphomicrobiales</taxon>
        <taxon>Methylobacteriaceae</taxon>
        <taxon>Methylobacterium</taxon>
    </lineage>
</organism>
<sequence length="106" mass="10825">MITDKAATMPAPDDGTEPGQGERDGMDRSYAAAGQAALMLVESLMLALVERQVIPAAALIEAVETVIETKRRLAADGHDPETALRAAALLATLANSLAAAGPATKG</sequence>